<keyword evidence="3 5" id="KW-1133">Transmembrane helix</keyword>
<keyword evidence="4 5" id="KW-0472">Membrane</keyword>
<feature type="transmembrane region" description="Helical" evidence="5">
    <location>
        <begin position="31"/>
        <end position="49"/>
    </location>
</feature>
<evidence type="ECO:0000256" key="2">
    <source>
        <dbReference type="ARBA" id="ARBA00022692"/>
    </source>
</evidence>
<comment type="caution">
    <text evidence="7">The sequence shown here is derived from an EMBL/GenBank/DDBJ whole genome shotgun (WGS) entry which is preliminary data.</text>
</comment>
<evidence type="ECO:0000313" key="7">
    <source>
        <dbReference type="EMBL" id="MPM30090.1"/>
    </source>
</evidence>
<dbReference type="Gene3D" id="2.40.50.140">
    <property type="entry name" value="Nucleic acid-binding proteins"/>
    <property type="match status" value="1"/>
</dbReference>
<dbReference type="GO" id="GO:0005886">
    <property type="term" value="C:plasma membrane"/>
    <property type="evidence" value="ECO:0007669"/>
    <property type="project" value="TreeGrafter"/>
</dbReference>
<dbReference type="Pfam" id="PF01957">
    <property type="entry name" value="NfeD"/>
    <property type="match status" value="1"/>
</dbReference>
<gene>
    <name evidence="7" type="ORF">SDC9_76633</name>
</gene>
<comment type="subcellular location">
    <subcellularLocation>
        <location evidence="1">Membrane</location>
        <topology evidence="1">Multi-pass membrane protein</topology>
    </subcellularLocation>
</comment>
<evidence type="ECO:0000259" key="6">
    <source>
        <dbReference type="Pfam" id="PF01957"/>
    </source>
</evidence>
<proteinExistence type="predicted"/>
<dbReference type="InterPro" id="IPR052165">
    <property type="entry name" value="Membrane_assoc_protease"/>
</dbReference>
<name>A0A644YNR6_9ZZZZ</name>
<feature type="transmembrane region" description="Helical" evidence="5">
    <location>
        <begin position="55"/>
        <end position="75"/>
    </location>
</feature>
<keyword evidence="2 5" id="KW-0812">Transmembrane</keyword>
<feature type="transmembrane region" description="Helical" evidence="5">
    <location>
        <begin position="6"/>
        <end position="26"/>
    </location>
</feature>
<protein>
    <recommendedName>
        <fullName evidence="6">NfeD-like C-terminal domain-containing protein</fullName>
    </recommendedName>
</protein>
<organism evidence="7">
    <name type="scientific">bioreactor metagenome</name>
    <dbReference type="NCBI Taxonomy" id="1076179"/>
    <lineage>
        <taxon>unclassified sequences</taxon>
        <taxon>metagenomes</taxon>
        <taxon>ecological metagenomes</taxon>
    </lineage>
</organism>
<accession>A0A644YNR6</accession>
<sequence>MTFNVIIVAVLIVLGILLLLIEFFLLPGISIAGVGGAIFMVGGVIYSYIYLGSTAGNITLALSLILLALAFVWLLKSKSLQKIALTADIRETVDNSDLKSLQPGDTGITVSRLNPIGKVMINEVTVEGKSFDGELIDEDTEIEVVRVESYNVTVKKREQEAKI</sequence>
<dbReference type="AlphaFoldDB" id="A0A644YNR6"/>
<dbReference type="InterPro" id="IPR012340">
    <property type="entry name" value="NA-bd_OB-fold"/>
</dbReference>
<evidence type="ECO:0000256" key="1">
    <source>
        <dbReference type="ARBA" id="ARBA00004141"/>
    </source>
</evidence>
<dbReference type="EMBL" id="VSSQ01005691">
    <property type="protein sequence ID" value="MPM30090.1"/>
    <property type="molecule type" value="Genomic_DNA"/>
</dbReference>
<feature type="domain" description="NfeD-like C-terminal" evidence="6">
    <location>
        <begin position="104"/>
        <end position="156"/>
    </location>
</feature>
<evidence type="ECO:0000256" key="5">
    <source>
        <dbReference type="SAM" id="Phobius"/>
    </source>
</evidence>
<dbReference type="PANTHER" id="PTHR33507">
    <property type="entry name" value="INNER MEMBRANE PROTEIN YBBJ"/>
    <property type="match status" value="1"/>
</dbReference>
<evidence type="ECO:0000256" key="4">
    <source>
        <dbReference type="ARBA" id="ARBA00023136"/>
    </source>
</evidence>
<dbReference type="InterPro" id="IPR002810">
    <property type="entry name" value="NfeD-like_C"/>
</dbReference>
<evidence type="ECO:0000256" key="3">
    <source>
        <dbReference type="ARBA" id="ARBA00022989"/>
    </source>
</evidence>
<reference evidence="7" key="1">
    <citation type="submission" date="2019-08" db="EMBL/GenBank/DDBJ databases">
        <authorList>
            <person name="Kucharzyk K."/>
            <person name="Murdoch R.W."/>
            <person name="Higgins S."/>
            <person name="Loffler F."/>
        </authorList>
    </citation>
    <scope>NUCLEOTIDE SEQUENCE</scope>
</reference>
<dbReference type="PANTHER" id="PTHR33507:SF3">
    <property type="entry name" value="INNER MEMBRANE PROTEIN YBBJ"/>
    <property type="match status" value="1"/>
</dbReference>